<keyword evidence="4" id="KW-0576">Peroxisome</keyword>
<evidence type="ECO:0000259" key="7">
    <source>
        <dbReference type="Pfam" id="PF13193"/>
    </source>
</evidence>
<proteinExistence type="inferred from homology"/>
<reference evidence="8" key="1">
    <citation type="submission" date="2015-12" db="EMBL/GenBank/DDBJ databases">
        <title>De novo transcriptome assembly of four potential Pierce s Disease insect vectors from Arizona vineyards.</title>
        <authorList>
            <person name="Tassone E.E."/>
        </authorList>
    </citation>
    <scope>NUCLEOTIDE SEQUENCE</scope>
</reference>
<feature type="domain" description="AMP-binding enzyme C-terminal" evidence="7">
    <location>
        <begin position="435"/>
        <end position="510"/>
    </location>
</feature>
<feature type="transmembrane region" description="Helical" evidence="5">
    <location>
        <begin position="91"/>
        <end position="112"/>
    </location>
</feature>
<evidence type="ECO:0000256" key="1">
    <source>
        <dbReference type="ARBA" id="ARBA00004275"/>
    </source>
</evidence>
<dbReference type="PROSITE" id="PS00455">
    <property type="entry name" value="AMP_BINDING"/>
    <property type="match status" value="1"/>
</dbReference>
<evidence type="ECO:0000256" key="2">
    <source>
        <dbReference type="ARBA" id="ARBA00006432"/>
    </source>
</evidence>
<protein>
    <recommendedName>
        <fullName evidence="9">AMP-dependent synthetase/ligase domain-containing protein</fullName>
    </recommendedName>
</protein>
<feature type="domain" description="AMP-dependent synthetase/ligase" evidence="6">
    <location>
        <begin position="34"/>
        <end position="382"/>
    </location>
</feature>
<dbReference type="InterPro" id="IPR000873">
    <property type="entry name" value="AMP-dep_synth/lig_dom"/>
</dbReference>
<keyword evidence="5" id="KW-1133">Transmembrane helix</keyword>
<dbReference type="InterPro" id="IPR045851">
    <property type="entry name" value="AMP-bd_C_sf"/>
</dbReference>
<dbReference type="Pfam" id="PF00501">
    <property type="entry name" value="AMP-binding"/>
    <property type="match status" value="1"/>
</dbReference>
<dbReference type="EMBL" id="GEDC01016080">
    <property type="protein sequence ID" value="JAS21218.1"/>
    <property type="molecule type" value="Transcribed_RNA"/>
</dbReference>
<evidence type="ECO:0000256" key="5">
    <source>
        <dbReference type="SAM" id="Phobius"/>
    </source>
</evidence>
<evidence type="ECO:0000259" key="6">
    <source>
        <dbReference type="Pfam" id="PF00501"/>
    </source>
</evidence>
<evidence type="ECO:0008006" key="9">
    <source>
        <dbReference type="Google" id="ProtNLM"/>
    </source>
</evidence>
<dbReference type="GO" id="GO:0005777">
    <property type="term" value="C:peroxisome"/>
    <property type="evidence" value="ECO:0007669"/>
    <property type="project" value="UniProtKB-SubCell"/>
</dbReference>
<comment type="similarity">
    <text evidence="2">Belongs to the ATP-dependent AMP-binding enzyme family.</text>
</comment>
<accession>A0A1B6D6A0</accession>
<dbReference type="SUPFAM" id="SSF56801">
    <property type="entry name" value="Acetyl-CoA synthetase-like"/>
    <property type="match status" value="1"/>
</dbReference>
<dbReference type="AlphaFoldDB" id="A0A1B6D6A0"/>
<keyword evidence="3" id="KW-0436">Ligase</keyword>
<gene>
    <name evidence="8" type="ORF">g.7048</name>
</gene>
<evidence type="ECO:0000256" key="3">
    <source>
        <dbReference type="ARBA" id="ARBA00022598"/>
    </source>
</evidence>
<name>A0A1B6D6A0_9HEMI</name>
<dbReference type="InterPro" id="IPR025110">
    <property type="entry name" value="AMP-bd_C"/>
</dbReference>
<keyword evidence="5" id="KW-0472">Membrane</keyword>
<dbReference type="PANTHER" id="PTHR24096">
    <property type="entry name" value="LONG-CHAIN-FATTY-ACID--COA LIGASE"/>
    <property type="match status" value="1"/>
</dbReference>
<dbReference type="Gene3D" id="3.40.50.12780">
    <property type="entry name" value="N-terminal domain of ligase-like"/>
    <property type="match status" value="1"/>
</dbReference>
<comment type="subcellular location">
    <subcellularLocation>
        <location evidence="1">Peroxisome</location>
    </subcellularLocation>
</comment>
<feature type="non-terminal residue" evidence="8">
    <location>
        <position position="1"/>
    </location>
</feature>
<dbReference type="InterPro" id="IPR020845">
    <property type="entry name" value="AMP-binding_CS"/>
</dbReference>
<dbReference type="PANTHER" id="PTHR24096:SF149">
    <property type="entry name" value="AMP-BINDING DOMAIN-CONTAINING PROTEIN-RELATED"/>
    <property type="match status" value="1"/>
</dbReference>
<dbReference type="Gene3D" id="3.30.300.30">
    <property type="match status" value="1"/>
</dbReference>
<evidence type="ECO:0000256" key="4">
    <source>
        <dbReference type="ARBA" id="ARBA00023140"/>
    </source>
</evidence>
<dbReference type="InterPro" id="IPR042099">
    <property type="entry name" value="ANL_N_sf"/>
</dbReference>
<evidence type="ECO:0000313" key="8">
    <source>
        <dbReference type="EMBL" id="JAS21218.1"/>
    </source>
</evidence>
<sequence length="522" mass="58249">TTVGMADCILTGPDASQILPNFKKDVSVLEILHEAFKRNGDSIAQIETDTGRSVTFAEMLQRIRTIAANLTKHGVTEGDTVVLCLDKCIEAYTLFIAVIFTGATAALWGTFFTKDDFQHHLKICRPKLIFCSEEIQDRMHLSEVPEAPTVFRDGGAFSDVSGEDFEVHKVKDIKRHFPLIAFTSGTTGISKPVLIPNVTFQRYGYSFPSNCTQNFYVIAPFCWISSTITFVSSIIENYTMLLSVPNPVMQLQLTQEYKADTWMITPTMMLALLRVPNLADYDLSSMKTIIVGGGSLYLPVKKMFLQTLFNNKVNLHLLYGSTEAGVFTSFHDVDPDVVRNSSSSGKLSAGSQMIVVSENGDRVGPGIEGELRVKTDCMMEKYPSYPEATSKAFDSDGWFRTGDLGYYDEEGFIYPLCRISELIKYKDNKLCVTQVEGLLVSYPAVFEAVVIGKPHPKDIEHPAAFIVLKPNVEISPAEIQNFIDDRVSDNYKLRGGIHFIDVVPKLPNGKVIKHMLMKKFQE</sequence>
<dbReference type="Pfam" id="PF13193">
    <property type="entry name" value="AMP-binding_C"/>
    <property type="match status" value="1"/>
</dbReference>
<organism evidence="8">
    <name type="scientific">Clastoptera arizonana</name>
    <name type="common">Arizona spittle bug</name>
    <dbReference type="NCBI Taxonomy" id="38151"/>
    <lineage>
        <taxon>Eukaryota</taxon>
        <taxon>Metazoa</taxon>
        <taxon>Ecdysozoa</taxon>
        <taxon>Arthropoda</taxon>
        <taxon>Hexapoda</taxon>
        <taxon>Insecta</taxon>
        <taxon>Pterygota</taxon>
        <taxon>Neoptera</taxon>
        <taxon>Paraneoptera</taxon>
        <taxon>Hemiptera</taxon>
        <taxon>Auchenorrhyncha</taxon>
        <taxon>Cercopoidea</taxon>
        <taxon>Clastopteridae</taxon>
        <taxon>Clastoptera</taxon>
    </lineage>
</organism>
<keyword evidence="5" id="KW-0812">Transmembrane</keyword>
<dbReference type="GO" id="GO:0016405">
    <property type="term" value="F:CoA-ligase activity"/>
    <property type="evidence" value="ECO:0007669"/>
    <property type="project" value="TreeGrafter"/>
</dbReference>